<feature type="transmembrane region" description="Helical" evidence="1">
    <location>
        <begin position="264"/>
        <end position="284"/>
    </location>
</feature>
<feature type="transmembrane region" description="Helical" evidence="1">
    <location>
        <begin position="205"/>
        <end position="226"/>
    </location>
</feature>
<proteinExistence type="predicted"/>
<keyword evidence="1" id="KW-0812">Transmembrane</keyword>
<feature type="transmembrane region" description="Helical" evidence="1">
    <location>
        <begin position="166"/>
        <end position="193"/>
    </location>
</feature>
<protein>
    <submittedName>
        <fullName evidence="3">Uncharacterized protein</fullName>
    </submittedName>
</protein>
<evidence type="ECO:0000313" key="2">
    <source>
        <dbReference type="Proteomes" id="UP000095283"/>
    </source>
</evidence>
<feature type="transmembrane region" description="Helical" evidence="1">
    <location>
        <begin position="232"/>
        <end position="252"/>
    </location>
</feature>
<reference evidence="3" key="1">
    <citation type="submission" date="2016-11" db="UniProtKB">
        <authorList>
            <consortium name="WormBaseParasite"/>
        </authorList>
    </citation>
    <scope>IDENTIFICATION</scope>
</reference>
<dbReference type="AlphaFoldDB" id="A0A1I7XUI4"/>
<keyword evidence="1" id="KW-1133">Transmembrane helix</keyword>
<sequence>MDLVVETYGTYRREFEDTFNGLRHRGQVIQKRALQFLTDTRAQVNPQKQKLVQLVSDTSDINIPHKVVVGTFAWASVLILGASIGSFLGSFVLDLFISCFVGKVGAAVLAFLIIPIYAYNTIKKDEAAGVPDAIIRFSLLFLAIIQGILAGHTISSSYLSAQPLAFFTPAVIALTFPVIHTLCIHPCLFYLLFQSIAHSIGTNRVSLFCGVLGTALTLNLLLGAVAGYLTTAYFLLTVLYISSASIVLQFVCQDVKYNEVQLHTYQLALLILFVLVKNFVFLTFGSQQYVESFKKGEDLSQAIH</sequence>
<dbReference type="InterPro" id="IPR008574">
    <property type="entry name" value="Nematodes_ZYG-11_interact"/>
</dbReference>
<keyword evidence="2" id="KW-1185">Reference proteome</keyword>
<feature type="transmembrane region" description="Helical" evidence="1">
    <location>
        <begin position="67"/>
        <end position="89"/>
    </location>
</feature>
<feature type="transmembrane region" description="Helical" evidence="1">
    <location>
        <begin position="134"/>
        <end position="154"/>
    </location>
</feature>
<evidence type="ECO:0000256" key="1">
    <source>
        <dbReference type="SAM" id="Phobius"/>
    </source>
</evidence>
<dbReference type="Pfam" id="PF05884">
    <property type="entry name" value="ZYG-11_interact"/>
    <property type="match status" value="1"/>
</dbReference>
<dbReference type="PANTHER" id="PTHR31176:SF1">
    <property type="entry name" value="MFS DOMAIN-CONTAINING PROTEIN-RELATED"/>
    <property type="match status" value="1"/>
</dbReference>
<dbReference type="PANTHER" id="PTHR31176">
    <property type="entry name" value="MFS DOMAIN-CONTAINING PROTEIN-RELATED"/>
    <property type="match status" value="1"/>
</dbReference>
<organism evidence="2 3">
    <name type="scientific">Heterorhabditis bacteriophora</name>
    <name type="common">Entomopathogenic nematode worm</name>
    <dbReference type="NCBI Taxonomy" id="37862"/>
    <lineage>
        <taxon>Eukaryota</taxon>
        <taxon>Metazoa</taxon>
        <taxon>Ecdysozoa</taxon>
        <taxon>Nematoda</taxon>
        <taxon>Chromadorea</taxon>
        <taxon>Rhabditida</taxon>
        <taxon>Rhabditina</taxon>
        <taxon>Rhabditomorpha</taxon>
        <taxon>Strongyloidea</taxon>
        <taxon>Heterorhabditidae</taxon>
        <taxon>Heterorhabditis</taxon>
    </lineage>
</organism>
<evidence type="ECO:0000313" key="3">
    <source>
        <dbReference type="WBParaSite" id="Hba_21007"/>
    </source>
</evidence>
<keyword evidence="1" id="KW-0472">Membrane</keyword>
<dbReference type="Proteomes" id="UP000095283">
    <property type="component" value="Unplaced"/>
</dbReference>
<dbReference type="WBParaSite" id="Hba_21007">
    <property type="protein sequence ID" value="Hba_21007"/>
    <property type="gene ID" value="Hba_21007"/>
</dbReference>
<feature type="transmembrane region" description="Helical" evidence="1">
    <location>
        <begin position="95"/>
        <end position="122"/>
    </location>
</feature>
<accession>A0A1I7XUI4</accession>
<name>A0A1I7XUI4_HETBA</name>